<keyword evidence="2" id="KW-1185">Reference proteome</keyword>
<organism evidence="1 2">
    <name type="scientific">Paenibacillus aurantius</name>
    <dbReference type="NCBI Taxonomy" id="2918900"/>
    <lineage>
        <taxon>Bacteria</taxon>
        <taxon>Bacillati</taxon>
        <taxon>Bacillota</taxon>
        <taxon>Bacilli</taxon>
        <taxon>Bacillales</taxon>
        <taxon>Paenibacillaceae</taxon>
        <taxon>Paenibacillus</taxon>
    </lineage>
</organism>
<dbReference type="PANTHER" id="PTHR35788">
    <property type="entry name" value="EXPORTED PROTEIN-RELATED"/>
    <property type="match status" value="1"/>
</dbReference>
<dbReference type="AlphaFoldDB" id="A0AA96RGI9"/>
<dbReference type="KEGG" id="paun:MJA45_21075"/>
<dbReference type="InterPro" id="IPR007391">
    <property type="entry name" value="Vancomycin_resist_VanW"/>
</dbReference>
<evidence type="ECO:0000313" key="2">
    <source>
        <dbReference type="Proteomes" id="UP001305702"/>
    </source>
</evidence>
<dbReference type="Pfam" id="PF04294">
    <property type="entry name" value="VanW"/>
    <property type="match status" value="1"/>
</dbReference>
<accession>A0AA96RGI9</accession>
<protein>
    <submittedName>
        <fullName evidence="1">VanW family protein</fullName>
    </submittedName>
</protein>
<reference evidence="1 2" key="1">
    <citation type="submission" date="2022-02" db="EMBL/GenBank/DDBJ databases">
        <title>Paenibacillus sp. MBLB1776 Whole Genome Shotgun Sequencing.</title>
        <authorList>
            <person name="Hwang C.Y."/>
            <person name="Cho E.-S."/>
            <person name="Seo M.-J."/>
        </authorList>
    </citation>
    <scope>NUCLEOTIDE SEQUENCE [LARGE SCALE GENOMIC DNA]</scope>
    <source>
        <strain evidence="1 2">MBLB1776</strain>
    </source>
</reference>
<proteinExistence type="predicted"/>
<sequence>MKKLLLRHFPFLYKWRVRQLRLKRHLQNLDPRLRFALERSPVSLPHVAHKHKSVLRRVLAGTHPQLQENKITNLQICLETLDGIQIAPGETFSFWRLTGQPTAAKGYIEGLQLANGRVTTGTGGGLCQMANLLFWLALHTPLEIRERHHHSFDLFPDDRRVIPFGSGTSVAYNYVDLRLHNPTELTFQYRLWLSEEFLEGTIRTDRPLAFRYRIEERNHRFYEEKGRWYRENEIWRLTLDPQNGDLLSSTLLLRNKAEVRYQVSAAAGAG</sequence>
<dbReference type="RefSeq" id="WP_315603868.1">
    <property type="nucleotide sequence ID" value="NZ_CP130318.1"/>
</dbReference>
<dbReference type="EMBL" id="CP130318">
    <property type="protein sequence ID" value="WNQ10094.1"/>
    <property type="molecule type" value="Genomic_DNA"/>
</dbReference>
<dbReference type="InterPro" id="IPR052913">
    <property type="entry name" value="Glycopeptide_resist_protein"/>
</dbReference>
<dbReference type="Proteomes" id="UP001305702">
    <property type="component" value="Chromosome"/>
</dbReference>
<gene>
    <name evidence="1" type="ORF">MJA45_21075</name>
</gene>
<name>A0AA96RGI9_9BACL</name>
<dbReference type="PANTHER" id="PTHR35788:SF1">
    <property type="entry name" value="EXPORTED PROTEIN"/>
    <property type="match status" value="1"/>
</dbReference>
<evidence type="ECO:0000313" key="1">
    <source>
        <dbReference type="EMBL" id="WNQ10094.1"/>
    </source>
</evidence>